<evidence type="ECO:0000313" key="4">
    <source>
        <dbReference type="EMBL" id="QHT31124.1"/>
    </source>
</evidence>
<dbReference type="AlphaFoldDB" id="A0A6C0EPK1"/>
<organism evidence="4">
    <name type="scientific">viral metagenome</name>
    <dbReference type="NCBI Taxonomy" id="1070528"/>
    <lineage>
        <taxon>unclassified sequences</taxon>
        <taxon>metagenomes</taxon>
        <taxon>organismal metagenomes</taxon>
    </lineage>
</organism>
<evidence type="ECO:0000256" key="1">
    <source>
        <dbReference type="SAM" id="Coils"/>
    </source>
</evidence>
<feature type="domain" description="Apple" evidence="3">
    <location>
        <begin position="74"/>
        <end position="122"/>
    </location>
</feature>
<dbReference type="Pfam" id="PF00024">
    <property type="entry name" value="PAN_1"/>
    <property type="match status" value="1"/>
</dbReference>
<protein>
    <recommendedName>
        <fullName evidence="3">Apple domain-containing protein</fullName>
    </recommendedName>
</protein>
<keyword evidence="2" id="KW-0812">Transmembrane</keyword>
<accession>A0A6C0EPK1</accession>
<feature type="transmembrane region" description="Helical" evidence="2">
    <location>
        <begin position="261"/>
        <end position="281"/>
    </location>
</feature>
<proteinExistence type="predicted"/>
<feature type="transmembrane region" description="Helical" evidence="2">
    <location>
        <begin position="222"/>
        <end position="240"/>
    </location>
</feature>
<dbReference type="Gene3D" id="3.50.4.10">
    <property type="entry name" value="Hepatocyte Growth Factor"/>
    <property type="match status" value="1"/>
</dbReference>
<feature type="coiled-coil region" evidence="1">
    <location>
        <begin position="143"/>
        <end position="210"/>
    </location>
</feature>
<dbReference type="EMBL" id="MN738915">
    <property type="protein sequence ID" value="QHT31124.1"/>
    <property type="molecule type" value="Genomic_DNA"/>
</dbReference>
<reference evidence="4" key="1">
    <citation type="journal article" date="2020" name="Nature">
        <title>Giant virus diversity and host interactions through global metagenomics.</title>
        <authorList>
            <person name="Schulz F."/>
            <person name="Roux S."/>
            <person name="Paez-Espino D."/>
            <person name="Jungbluth S."/>
            <person name="Walsh D.A."/>
            <person name="Denef V.J."/>
            <person name="McMahon K.D."/>
            <person name="Konstantinidis K.T."/>
            <person name="Eloe-Fadrosh E.A."/>
            <person name="Kyrpides N.C."/>
            <person name="Woyke T."/>
        </authorList>
    </citation>
    <scope>NUCLEOTIDE SEQUENCE</scope>
    <source>
        <strain evidence="4">GVMAG-M-3300009155-2</strain>
    </source>
</reference>
<evidence type="ECO:0000256" key="2">
    <source>
        <dbReference type="SAM" id="Phobius"/>
    </source>
</evidence>
<keyword evidence="2" id="KW-1133">Transmembrane helix</keyword>
<evidence type="ECO:0000259" key="3">
    <source>
        <dbReference type="Pfam" id="PF00024"/>
    </source>
</evidence>
<sequence length="283" mass="32287">MSGIIQNNQETTSEIETRNVVLGLETLTARYDYLLRQYQQISLNYTNYLSQSQQNDRTFTSIQGKSYWGTGPIAGQSVYSDISAVNLCQAMCAENSNCSGATYKPNVNGVAQCFLRSGESETIPSGDNDYAVVPLDMFYLIQLKDLNNQLTQANNQILNIIKTRGEELYSSQVNNRFIQSNSLEENYNQLIQEREKIEALMRNFNDLNEEQNDTNISINQNYYSYIFLLLIAILCVYILIRVSSGSSENSYIQSGGKLSNQTYYIIFVLVILTLLMYYFLIKK</sequence>
<keyword evidence="2" id="KW-0472">Membrane</keyword>
<keyword evidence="1" id="KW-0175">Coiled coil</keyword>
<name>A0A6C0EPK1_9ZZZZ</name>
<dbReference type="InterPro" id="IPR003609">
    <property type="entry name" value="Pan_app"/>
</dbReference>